<dbReference type="SMART" id="SM00382">
    <property type="entry name" value="AAA"/>
    <property type="match status" value="2"/>
</dbReference>
<protein>
    <recommendedName>
        <fullName evidence="9">ABC transporter domain-containing protein</fullName>
    </recommendedName>
</protein>
<evidence type="ECO:0000256" key="7">
    <source>
        <dbReference type="ARBA" id="ARBA00022967"/>
    </source>
</evidence>
<dbReference type="Pfam" id="PF00005">
    <property type="entry name" value="ABC_tran"/>
    <property type="match status" value="2"/>
</dbReference>
<keyword evidence="11" id="KW-1185">Reference proteome</keyword>
<keyword evidence="5" id="KW-0547">Nucleotide-binding</keyword>
<keyword evidence="1" id="KW-0813">Transport</keyword>
<dbReference type="PROSITE" id="PS50893">
    <property type="entry name" value="ABC_TRANSPORTER_2"/>
    <property type="match status" value="2"/>
</dbReference>
<evidence type="ECO:0000313" key="10">
    <source>
        <dbReference type="EMBL" id="ORC20655.1"/>
    </source>
</evidence>
<dbReference type="SUPFAM" id="SSF52540">
    <property type="entry name" value="P-loop containing nucleoside triphosphate hydrolases"/>
    <property type="match status" value="2"/>
</dbReference>
<dbReference type="OrthoDB" id="39350at2"/>
<gene>
    <name evidence="10" type="ORF">A7979_11060</name>
</gene>
<evidence type="ECO:0000256" key="3">
    <source>
        <dbReference type="ARBA" id="ARBA00022597"/>
    </source>
</evidence>
<dbReference type="PANTHER" id="PTHR43790">
    <property type="entry name" value="CARBOHYDRATE TRANSPORT ATP-BINDING PROTEIN MG119-RELATED"/>
    <property type="match status" value="1"/>
</dbReference>
<evidence type="ECO:0000313" key="11">
    <source>
        <dbReference type="Proteomes" id="UP000192359"/>
    </source>
</evidence>
<keyword evidence="7" id="KW-1278">Translocase</keyword>
<keyword evidence="8" id="KW-0472">Membrane</keyword>
<accession>A0A1Y1RQ71</accession>
<proteinExistence type="predicted"/>
<dbReference type="InterPro" id="IPR017871">
    <property type="entry name" value="ABC_transporter-like_CS"/>
</dbReference>
<dbReference type="PROSITE" id="PS00211">
    <property type="entry name" value="ABC_TRANSPORTER_1"/>
    <property type="match status" value="1"/>
</dbReference>
<dbReference type="InterPro" id="IPR003593">
    <property type="entry name" value="AAA+_ATPase"/>
</dbReference>
<dbReference type="AlphaFoldDB" id="A0A1Y1RQ71"/>
<evidence type="ECO:0000256" key="8">
    <source>
        <dbReference type="ARBA" id="ARBA00023136"/>
    </source>
</evidence>
<feature type="domain" description="ABC transporter" evidence="9">
    <location>
        <begin position="5"/>
        <end position="237"/>
    </location>
</feature>
<dbReference type="CDD" id="cd03215">
    <property type="entry name" value="ABC_Carb_Monos_II"/>
    <property type="match status" value="1"/>
</dbReference>
<dbReference type="InterPro" id="IPR027417">
    <property type="entry name" value="P-loop_NTPase"/>
</dbReference>
<dbReference type="GO" id="GO:0005524">
    <property type="term" value="F:ATP binding"/>
    <property type="evidence" value="ECO:0007669"/>
    <property type="project" value="UniProtKB-KW"/>
</dbReference>
<evidence type="ECO:0000256" key="6">
    <source>
        <dbReference type="ARBA" id="ARBA00022840"/>
    </source>
</evidence>
<dbReference type="PANTHER" id="PTHR43790:SF1">
    <property type="entry name" value="XYLOSE IMPORT ATP-BINDING PROTEIN XYLG"/>
    <property type="match status" value="1"/>
</dbReference>
<dbReference type="EMBL" id="LXWF01000012">
    <property type="protein sequence ID" value="ORC20655.1"/>
    <property type="molecule type" value="Genomic_DNA"/>
</dbReference>
<comment type="caution">
    <text evidence="10">The sequence shown here is derived from an EMBL/GenBank/DDBJ whole genome shotgun (WGS) entry which is preliminary data.</text>
</comment>
<evidence type="ECO:0000256" key="1">
    <source>
        <dbReference type="ARBA" id="ARBA00022448"/>
    </source>
</evidence>
<evidence type="ECO:0000256" key="5">
    <source>
        <dbReference type="ARBA" id="ARBA00022741"/>
    </source>
</evidence>
<keyword evidence="4" id="KW-0677">Repeat</keyword>
<keyword evidence="2" id="KW-1003">Cell membrane</keyword>
<dbReference type="InterPro" id="IPR050107">
    <property type="entry name" value="ABC_carbohydrate_import_ATPase"/>
</dbReference>
<dbReference type="GO" id="GO:0016887">
    <property type="term" value="F:ATP hydrolysis activity"/>
    <property type="evidence" value="ECO:0007669"/>
    <property type="project" value="InterPro"/>
</dbReference>
<sequence length="495" mass="53465">MGNLLSVKKLTKNHDHLRALKGVNLDVAAGEIVGLLGENGAGKSTFLSILGGWDRPGGGTITLDGKKYAPHTPEEAVLAGVGSIRQKFKVDPKLTVAQAIFRSTEHADESEDALVERAQELLSEIGLEVDPRTEMGKLVRAEQALVEVVRMQAENTRLVLMDEVAATFNDYEIYQLHEVTRKLAAEGRAVIYITHRIDEIRSLADRAVILSEGAINTEITPGTMTAEDIAFKMFNRKIEMGGRPGEVAVKDAKLVVENLTSAQGSLNNVTFSVGRGEIFGLTGLRRSGINEVASALIGIDETAKFGTLKIDDKDVTISSPAESVAHGIGYLSDDDDELGLANERSIAKTLMENAGLKQQPEGFLHEVSALREVAEQIQKLRIKTTNIQGEVGKLSGGDQQKVALARWITTDCEILILNHPTRGIDVSAKSEIYKMLVELTEKGTSIILIGSDMSELIGLCNRIAVMRSGELVSVQQNKSATEDTLMGEALGDDVA</sequence>
<keyword evidence="6" id="KW-0067">ATP-binding</keyword>
<keyword evidence="3" id="KW-0762">Sugar transport</keyword>
<evidence type="ECO:0000259" key="9">
    <source>
        <dbReference type="PROSITE" id="PS50893"/>
    </source>
</evidence>
<dbReference type="RefSeq" id="WP_083091457.1">
    <property type="nucleotide sequence ID" value="NZ_LXWF01000012.1"/>
</dbReference>
<feature type="domain" description="ABC transporter" evidence="9">
    <location>
        <begin position="249"/>
        <end position="493"/>
    </location>
</feature>
<evidence type="ECO:0000256" key="2">
    <source>
        <dbReference type="ARBA" id="ARBA00022475"/>
    </source>
</evidence>
<name>A0A1Y1RQ71_9MICC</name>
<evidence type="ECO:0000256" key="4">
    <source>
        <dbReference type="ARBA" id="ARBA00022737"/>
    </source>
</evidence>
<reference evidence="10 11" key="1">
    <citation type="submission" date="2016-05" db="EMBL/GenBank/DDBJ databases">
        <title>Draft genome sequence of a porcine commensal Rothia nasimurium.</title>
        <authorList>
            <person name="Gaiser R.A."/>
            <person name="Van Baarlen P."/>
            <person name="Wells J.M."/>
        </authorList>
    </citation>
    <scope>NUCLEOTIDE SEQUENCE [LARGE SCALE GENOMIC DNA]</scope>
    <source>
        <strain evidence="10 11">PT-32</strain>
    </source>
</reference>
<dbReference type="Gene3D" id="3.40.50.300">
    <property type="entry name" value="P-loop containing nucleotide triphosphate hydrolases"/>
    <property type="match status" value="2"/>
</dbReference>
<organism evidence="10 11">
    <name type="scientific">Rothia nasimurium</name>
    <dbReference type="NCBI Taxonomy" id="85336"/>
    <lineage>
        <taxon>Bacteria</taxon>
        <taxon>Bacillati</taxon>
        <taxon>Actinomycetota</taxon>
        <taxon>Actinomycetes</taxon>
        <taxon>Micrococcales</taxon>
        <taxon>Micrococcaceae</taxon>
        <taxon>Rothia</taxon>
    </lineage>
</organism>
<dbReference type="InterPro" id="IPR003439">
    <property type="entry name" value="ABC_transporter-like_ATP-bd"/>
</dbReference>
<dbReference type="Proteomes" id="UP000192359">
    <property type="component" value="Unassembled WGS sequence"/>
</dbReference>